<gene>
    <name evidence="1" type="ORF">MNBD_GAMMA21-131</name>
</gene>
<evidence type="ECO:0000313" key="1">
    <source>
        <dbReference type="EMBL" id="VAW93798.1"/>
    </source>
</evidence>
<organism evidence="1">
    <name type="scientific">hydrothermal vent metagenome</name>
    <dbReference type="NCBI Taxonomy" id="652676"/>
    <lineage>
        <taxon>unclassified sequences</taxon>
        <taxon>metagenomes</taxon>
        <taxon>ecological metagenomes</taxon>
    </lineage>
</organism>
<protein>
    <submittedName>
        <fullName evidence="1">Uncharacterized protein</fullName>
    </submittedName>
</protein>
<dbReference type="EMBL" id="UOFR01000023">
    <property type="protein sequence ID" value="VAW93798.1"/>
    <property type="molecule type" value="Genomic_DNA"/>
</dbReference>
<dbReference type="AlphaFoldDB" id="A0A3B0ZK14"/>
<name>A0A3B0ZK14_9ZZZZ</name>
<accession>A0A3B0ZK14</accession>
<proteinExistence type="predicted"/>
<reference evidence="1" key="1">
    <citation type="submission" date="2018-06" db="EMBL/GenBank/DDBJ databases">
        <authorList>
            <person name="Zhirakovskaya E."/>
        </authorList>
    </citation>
    <scope>NUCLEOTIDE SEQUENCE</scope>
</reference>
<sequence>MDWKTIGNMDVYTNAERDRAQRDNIALNSPPLQPSDLPQELLARLQPHYTNWSLQDKNVNASELRKSDSTILFEKQGKDWVSVQTFSGGVALGESAYAVSRRSLRNPSKGGGSGRGTITLASPAKEDEVLVPTVRITTPADGDTINIADTSKLQNEVSTFSINDGESVAAFAQRVTGKADPDAVYNFNNGRVTQNRPPVGGDELRVLTGKKLKVDGSVSNSQTVTLAWNGGSESMDVGKSSPNSTLSWDTGLPAKAGDYVLTATASGATHAIKLKLIELFELQIAFGYKDNTIIKDEEEKISMTIDAKVTGAEEKEYTSKGAKQSEFSFPELTAGDYALEMNISNLENRDMK</sequence>